<proteinExistence type="predicted"/>
<reference evidence="3" key="3">
    <citation type="submission" date="2018-08" db="UniProtKB">
        <authorList>
            <consortium name="EnsemblPlants"/>
        </authorList>
    </citation>
    <scope>IDENTIFICATION</scope>
    <source>
        <strain evidence="3">cv. Bd21</strain>
    </source>
</reference>
<evidence type="ECO:0000313" key="4">
    <source>
        <dbReference type="Proteomes" id="UP000008810"/>
    </source>
</evidence>
<reference evidence="2" key="2">
    <citation type="submission" date="2017-06" db="EMBL/GenBank/DDBJ databases">
        <title>WGS assembly of Brachypodium distachyon.</title>
        <authorList>
            <consortium name="The International Brachypodium Initiative"/>
            <person name="Lucas S."/>
            <person name="Harmon-Smith M."/>
            <person name="Lail K."/>
            <person name="Tice H."/>
            <person name="Grimwood J."/>
            <person name="Bruce D."/>
            <person name="Barry K."/>
            <person name="Shu S."/>
            <person name="Lindquist E."/>
            <person name="Wang M."/>
            <person name="Pitluck S."/>
            <person name="Vogel J.P."/>
            <person name="Garvin D.F."/>
            <person name="Mockler T.C."/>
            <person name="Schmutz J."/>
            <person name="Rokhsar D."/>
            <person name="Bevan M.W."/>
        </authorList>
    </citation>
    <scope>NUCLEOTIDE SEQUENCE</scope>
    <source>
        <strain evidence="2">Bd21</strain>
    </source>
</reference>
<evidence type="ECO:0000256" key="1">
    <source>
        <dbReference type="SAM" id="MobiDB-lite"/>
    </source>
</evidence>
<feature type="region of interest" description="Disordered" evidence="1">
    <location>
        <begin position="1"/>
        <end position="20"/>
    </location>
</feature>
<feature type="region of interest" description="Disordered" evidence="1">
    <location>
        <begin position="43"/>
        <end position="80"/>
    </location>
</feature>
<protein>
    <submittedName>
        <fullName evidence="2 3">Uncharacterized protein</fullName>
    </submittedName>
</protein>
<sequence length="201" mass="21352">MDIEGWRAGTETGTGTREDADDGIVVVRPCVEPRIILPLLPANRAAKSEGQRSKVSKGQKEKGKKEPQEGQRRANRLAEVDDVDLQKRALAGEDGGSGVDPVCYTVLDVGVPLGGDAHVPHVRTPHSGDAAVSNEYERPAGEADVSHLCAPLVAEAATSHVCVLLSGDASDVDEWVTLAGDAQDGRSSGVEAWRMRERARI</sequence>
<gene>
    <name evidence="2" type="ORF">BRADI_1g26775v3</name>
</gene>
<dbReference type="EMBL" id="CM000880">
    <property type="protein sequence ID" value="KQK16106.1"/>
    <property type="molecule type" value="Genomic_DNA"/>
</dbReference>
<dbReference type="Proteomes" id="UP000008810">
    <property type="component" value="Chromosome 1"/>
</dbReference>
<organism evidence="3">
    <name type="scientific">Brachypodium distachyon</name>
    <name type="common">Purple false brome</name>
    <name type="synonym">Trachynia distachya</name>
    <dbReference type="NCBI Taxonomy" id="15368"/>
    <lineage>
        <taxon>Eukaryota</taxon>
        <taxon>Viridiplantae</taxon>
        <taxon>Streptophyta</taxon>
        <taxon>Embryophyta</taxon>
        <taxon>Tracheophyta</taxon>
        <taxon>Spermatophyta</taxon>
        <taxon>Magnoliopsida</taxon>
        <taxon>Liliopsida</taxon>
        <taxon>Poales</taxon>
        <taxon>Poaceae</taxon>
        <taxon>BOP clade</taxon>
        <taxon>Pooideae</taxon>
        <taxon>Stipodae</taxon>
        <taxon>Brachypodieae</taxon>
        <taxon>Brachypodium</taxon>
    </lineage>
</organism>
<keyword evidence="4" id="KW-1185">Reference proteome</keyword>
<name>I1GU57_BRADI</name>
<dbReference type="AlphaFoldDB" id="I1GU57"/>
<dbReference type="InParanoid" id="I1GU57"/>
<evidence type="ECO:0000313" key="2">
    <source>
        <dbReference type="EMBL" id="KQK16106.1"/>
    </source>
</evidence>
<evidence type="ECO:0000313" key="3">
    <source>
        <dbReference type="EnsemblPlants" id="KQK16106"/>
    </source>
</evidence>
<reference evidence="2 3" key="1">
    <citation type="journal article" date="2010" name="Nature">
        <title>Genome sequencing and analysis of the model grass Brachypodium distachyon.</title>
        <authorList>
            <consortium name="International Brachypodium Initiative"/>
        </authorList>
    </citation>
    <scope>NUCLEOTIDE SEQUENCE [LARGE SCALE GENOMIC DNA]</scope>
    <source>
        <strain evidence="2 3">Bd21</strain>
    </source>
</reference>
<feature type="compositionally biased region" description="Basic and acidic residues" evidence="1">
    <location>
        <begin position="46"/>
        <end position="80"/>
    </location>
</feature>
<dbReference type="EnsemblPlants" id="KQK16106">
    <property type="protein sequence ID" value="KQK16106"/>
    <property type="gene ID" value="BRADI_1g26775v3"/>
</dbReference>
<dbReference type="HOGENOM" id="CLU_1362087_0_0_1"/>
<accession>I1GU57</accession>
<dbReference type="Gramene" id="KQK16106">
    <property type="protein sequence ID" value="KQK16106"/>
    <property type="gene ID" value="BRADI_1g26775v3"/>
</dbReference>